<dbReference type="InterPro" id="IPR002509">
    <property type="entry name" value="NODB_dom"/>
</dbReference>
<comment type="caution">
    <text evidence="4">The sequence shown here is derived from an EMBL/GenBank/DDBJ whole genome shotgun (WGS) entry which is preliminary data.</text>
</comment>
<dbReference type="Gene3D" id="3.20.20.370">
    <property type="entry name" value="Glycoside hydrolase/deacetylase"/>
    <property type="match status" value="1"/>
</dbReference>
<evidence type="ECO:0000256" key="2">
    <source>
        <dbReference type="ARBA" id="ARBA00022729"/>
    </source>
</evidence>
<dbReference type="EMBL" id="BARS01005200">
    <property type="protein sequence ID" value="GAF69694.1"/>
    <property type="molecule type" value="Genomic_DNA"/>
</dbReference>
<feature type="domain" description="NodB homology" evidence="3">
    <location>
        <begin position="27"/>
        <end position="99"/>
    </location>
</feature>
<evidence type="ECO:0000313" key="4">
    <source>
        <dbReference type="EMBL" id="GAF69694.1"/>
    </source>
</evidence>
<dbReference type="InterPro" id="IPR011330">
    <property type="entry name" value="Glyco_hydro/deAcase_b/a-brl"/>
</dbReference>
<dbReference type="Pfam" id="PF01522">
    <property type="entry name" value="Polysacc_deac_1"/>
    <property type="match status" value="1"/>
</dbReference>
<dbReference type="CDD" id="cd10918">
    <property type="entry name" value="CE4_NodB_like_5s_6s"/>
    <property type="match status" value="1"/>
</dbReference>
<dbReference type="SUPFAM" id="SSF88713">
    <property type="entry name" value="Glycoside hydrolase/deacetylase"/>
    <property type="match status" value="1"/>
</dbReference>
<protein>
    <recommendedName>
        <fullName evidence="3">NodB homology domain-containing protein</fullName>
    </recommendedName>
</protein>
<comment type="subcellular location">
    <subcellularLocation>
        <location evidence="1">Secreted</location>
    </subcellularLocation>
</comment>
<keyword evidence="2" id="KW-0732">Signal</keyword>
<dbReference type="AlphaFoldDB" id="X0RLI0"/>
<dbReference type="PANTHER" id="PTHR34216">
    <property type="match status" value="1"/>
</dbReference>
<evidence type="ECO:0000259" key="3">
    <source>
        <dbReference type="Pfam" id="PF01522"/>
    </source>
</evidence>
<sequence length="122" mass="14354">GLNSPFALSDIFGKKININFDNFYLQKKDLRRLIKKGWMVGSHSHHHYNLTQQKTTILEKELLDSLQNILEVGGRAWLAYPDGRWNLEVKNVSRKVGYKRLFTLYKTSYSLNDPDHIYRTLI</sequence>
<evidence type="ECO:0000256" key="1">
    <source>
        <dbReference type="ARBA" id="ARBA00004613"/>
    </source>
</evidence>
<proteinExistence type="predicted"/>
<dbReference type="InterPro" id="IPR051398">
    <property type="entry name" value="Polysacch_Deacetylase"/>
</dbReference>
<dbReference type="PANTHER" id="PTHR34216:SF3">
    <property type="entry name" value="POLY-BETA-1,6-N-ACETYL-D-GLUCOSAMINE N-DEACETYLASE"/>
    <property type="match status" value="1"/>
</dbReference>
<dbReference type="GO" id="GO:0016810">
    <property type="term" value="F:hydrolase activity, acting on carbon-nitrogen (but not peptide) bonds"/>
    <property type="evidence" value="ECO:0007669"/>
    <property type="project" value="InterPro"/>
</dbReference>
<name>X0RLI0_9ZZZZ</name>
<gene>
    <name evidence="4" type="ORF">S01H1_10179</name>
</gene>
<dbReference type="GO" id="GO:0005975">
    <property type="term" value="P:carbohydrate metabolic process"/>
    <property type="evidence" value="ECO:0007669"/>
    <property type="project" value="InterPro"/>
</dbReference>
<organism evidence="4">
    <name type="scientific">marine sediment metagenome</name>
    <dbReference type="NCBI Taxonomy" id="412755"/>
    <lineage>
        <taxon>unclassified sequences</taxon>
        <taxon>metagenomes</taxon>
        <taxon>ecological metagenomes</taxon>
    </lineage>
</organism>
<dbReference type="GO" id="GO:0005576">
    <property type="term" value="C:extracellular region"/>
    <property type="evidence" value="ECO:0007669"/>
    <property type="project" value="UniProtKB-SubCell"/>
</dbReference>
<accession>X0RLI0</accession>
<feature type="non-terminal residue" evidence="4">
    <location>
        <position position="1"/>
    </location>
</feature>
<reference evidence="4" key="1">
    <citation type="journal article" date="2014" name="Front. Microbiol.">
        <title>High frequency of phylogenetically diverse reductive dehalogenase-homologous genes in deep subseafloor sedimentary metagenomes.</title>
        <authorList>
            <person name="Kawai M."/>
            <person name="Futagami T."/>
            <person name="Toyoda A."/>
            <person name="Takaki Y."/>
            <person name="Nishi S."/>
            <person name="Hori S."/>
            <person name="Arai W."/>
            <person name="Tsubouchi T."/>
            <person name="Morono Y."/>
            <person name="Uchiyama I."/>
            <person name="Ito T."/>
            <person name="Fujiyama A."/>
            <person name="Inagaki F."/>
            <person name="Takami H."/>
        </authorList>
    </citation>
    <scope>NUCLEOTIDE SEQUENCE</scope>
    <source>
        <strain evidence="4">Expedition CK06-06</strain>
    </source>
</reference>